<dbReference type="EMBL" id="UINC01000972">
    <property type="protein sequence ID" value="SUZ65912.1"/>
    <property type="molecule type" value="Genomic_DNA"/>
</dbReference>
<evidence type="ECO:0000313" key="3">
    <source>
        <dbReference type="EMBL" id="SUZ65912.1"/>
    </source>
</evidence>
<evidence type="ECO:0000256" key="1">
    <source>
        <dbReference type="SAM" id="MobiDB-lite"/>
    </source>
</evidence>
<dbReference type="InterPro" id="IPR011576">
    <property type="entry name" value="Pyridox_Oxase_N"/>
</dbReference>
<dbReference type="Pfam" id="PF01243">
    <property type="entry name" value="PNPOx_N"/>
    <property type="match status" value="1"/>
</dbReference>
<evidence type="ECO:0000259" key="2">
    <source>
        <dbReference type="Pfam" id="PF01243"/>
    </source>
</evidence>
<protein>
    <recommendedName>
        <fullName evidence="2">Pyridoxamine 5'-phosphate oxidase N-terminal domain-containing protein</fullName>
    </recommendedName>
</protein>
<dbReference type="PANTHER" id="PTHR42815">
    <property type="entry name" value="FAD-BINDING, PUTATIVE (AFU_ORTHOLOGUE AFUA_6G07600)-RELATED"/>
    <property type="match status" value="1"/>
</dbReference>
<feature type="domain" description="Pyridoxamine 5'-phosphate oxidase N-terminal" evidence="2">
    <location>
        <begin position="39"/>
        <end position="138"/>
    </location>
</feature>
<dbReference type="Gene3D" id="2.30.110.10">
    <property type="entry name" value="Electron Transport, Fmn-binding Protein, Chain A"/>
    <property type="match status" value="1"/>
</dbReference>
<gene>
    <name evidence="3" type="ORF">METZ01_LOCUS18766</name>
</gene>
<organism evidence="3">
    <name type="scientific">marine metagenome</name>
    <dbReference type="NCBI Taxonomy" id="408172"/>
    <lineage>
        <taxon>unclassified sequences</taxon>
        <taxon>metagenomes</taxon>
        <taxon>ecological metagenomes</taxon>
    </lineage>
</organism>
<proteinExistence type="predicted"/>
<dbReference type="PANTHER" id="PTHR42815:SF2">
    <property type="entry name" value="FAD-BINDING, PUTATIVE (AFU_ORTHOLOGUE AFUA_6G07600)-RELATED"/>
    <property type="match status" value="1"/>
</dbReference>
<feature type="region of interest" description="Disordered" evidence="1">
    <location>
        <begin position="167"/>
        <end position="186"/>
    </location>
</feature>
<accession>A0A381PG03</accession>
<dbReference type="AlphaFoldDB" id="A0A381PG03"/>
<dbReference type="InterPro" id="IPR012349">
    <property type="entry name" value="Split_barrel_FMN-bd"/>
</dbReference>
<sequence length="200" mass="22287">MADTVGELYGAGARRLQDHFDARRLADRLTEITVSESIDDRTAAYIERATYFFLATVDATGFPDVSYKGGRPGFVKVVDEHTLRFPSYDGNGMFRSLGNINETNKVALLFIRQTSKANRIRIHGTAKVLLDPSDIADFEGAEAVIEIAVGRIFPNCPRYIHDLESGTLSEFAPGGPTPPPQPEWKNWDEFVDVLPQEQRP</sequence>
<reference evidence="3" key="1">
    <citation type="submission" date="2018-05" db="EMBL/GenBank/DDBJ databases">
        <authorList>
            <person name="Lanie J.A."/>
            <person name="Ng W.-L."/>
            <person name="Kazmierczak K.M."/>
            <person name="Andrzejewski T.M."/>
            <person name="Davidsen T.M."/>
            <person name="Wayne K.J."/>
            <person name="Tettelin H."/>
            <person name="Glass J.I."/>
            <person name="Rusch D."/>
            <person name="Podicherti R."/>
            <person name="Tsui H.-C.T."/>
            <person name="Winkler M.E."/>
        </authorList>
    </citation>
    <scope>NUCLEOTIDE SEQUENCE</scope>
</reference>
<name>A0A381PG03_9ZZZZ</name>
<dbReference type="SUPFAM" id="SSF50475">
    <property type="entry name" value="FMN-binding split barrel"/>
    <property type="match status" value="1"/>
</dbReference>